<dbReference type="InterPro" id="IPR023313">
    <property type="entry name" value="UBQ-conjugating_AS"/>
</dbReference>
<accession>A0A9D4RMU3</accession>
<dbReference type="InterPro" id="IPR000608">
    <property type="entry name" value="UBC"/>
</dbReference>
<evidence type="ECO:0000256" key="3">
    <source>
        <dbReference type="PROSITE-ProRule" id="PRU10133"/>
    </source>
</evidence>
<evidence type="ECO:0000259" key="5">
    <source>
        <dbReference type="PROSITE" id="PS50127"/>
    </source>
</evidence>
<dbReference type="SUPFAM" id="SSF54495">
    <property type="entry name" value="UBC-like"/>
    <property type="match status" value="2"/>
</dbReference>
<protein>
    <recommendedName>
        <fullName evidence="5">UBC core domain-containing protein</fullName>
    </recommendedName>
</protein>
<dbReference type="GO" id="GO:0005524">
    <property type="term" value="F:ATP binding"/>
    <property type="evidence" value="ECO:0007669"/>
    <property type="project" value="UniProtKB-UniRule"/>
</dbReference>
<feature type="domain" description="UBC core" evidence="5">
    <location>
        <begin position="34"/>
        <end position="189"/>
    </location>
</feature>
<keyword evidence="2 4" id="KW-0833">Ubl conjugation pathway</keyword>
<evidence type="ECO:0000313" key="6">
    <source>
        <dbReference type="EMBL" id="KAH3872983.1"/>
    </source>
</evidence>
<dbReference type="PROSITE" id="PS00183">
    <property type="entry name" value="UBC_1"/>
    <property type="match status" value="2"/>
</dbReference>
<name>A0A9D4RMU3_DREPO</name>
<keyword evidence="7" id="KW-1185">Reference proteome</keyword>
<evidence type="ECO:0000256" key="1">
    <source>
        <dbReference type="ARBA" id="ARBA00022679"/>
    </source>
</evidence>
<dbReference type="InterPro" id="IPR016135">
    <property type="entry name" value="UBQ-conjugating_enzyme/RWD"/>
</dbReference>
<dbReference type="AlphaFoldDB" id="A0A9D4RMU3"/>
<comment type="caution">
    <text evidence="6">The sequence shown here is derived from an EMBL/GenBank/DDBJ whole genome shotgun (WGS) entry which is preliminary data.</text>
</comment>
<sequence length="192" mass="22278">LHWKASIMGPENSPYEGGQFYLRIDFTVDYPLKPPKVWFLTEVYHPNVDSKGKICVDFLQHEWKPSFSISYILHWKASIMGPEHSPYEGGQFYLRIDFTADYPLEPPKVWFLTEVYHPNVDSKGKICVDFLQHEWKPSFSISYILLAICSLLALPNAENPVVQEIADVYLHDKPTFDKIAVEMTLEHAKPDF</sequence>
<keyword evidence="4" id="KW-0067">ATP-binding</keyword>
<evidence type="ECO:0000256" key="4">
    <source>
        <dbReference type="RuleBase" id="RU362109"/>
    </source>
</evidence>
<dbReference type="EMBL" id="JAIWYP010000002">
    <property type="protein sequence ID" value="KAH3872983.1"/>
    <property type="molecule type" value="Genomic_DNA"/>
</dbReference>
<dbReference type="Gene3D" id="3.10.110.10">
    <property type="entry name" value="Ubiquitin Conjugating Enzyme"/>
    <property type="match status" value="2"/>
</dbReference>
<dbReference type="SMART" id="SM00212">
    <property type="entry name" value="UBCc"/>
    <property type="match status" value="1"/>
</dbReference>
<organism evidence="6 7">
    <name type="scientific">Dreissena polymorpha</name>
    <name type="common">Zebra mussel</name>
    <name type="synonym">Mytilus polymorpha</name>
    <dbReference type="NCBI Taxonomy" id="45954"/>
    <lineage>
        <taxon>Eukaryota</taxon>
        <taxon>Metazoa</taxon>
        <taxon>Spiralia</taxon>
        <taxon>Lophotrochozoa</taxon>
        <taxon>Mollusca</taxon>
        <taxon>Bivalvia</taxon>
        <taxon>Autobranchia</taxon>
        <taxon>Heteroconchia</taxon>
        <taxon>Euheterodonta</taxon>
        <taxon>Imparidentia</taxon>
        <taxon>Neoheterodontei</taxon>
        <taxon>Myida</taxon>
        <taxon>Dreissenoidea</taxon>
        <taxon>Dreissenidae</taxon>
        <taxon>Dreissena</taxon>
    </lineage>
</organism>
<keyword evidence="4" id="KW-0547">Nucleotide-binding</keyword>
<proteinExistence type="inferred from homology"/>
<feature type="domain" description="UBC core" evidence="5">
    <location>
        <begin position="1"/>
        <end position="37"/>
    </location>
</feature>
<dbReference type="Proteomes" id="UP000828390">
    <property type="component" value="Unassembled WGS sequence"/>
</dbReference>
<reference evidence="6" key="2">
    <citation type="submission" date="2020-11" db="EMBL/GenBank/DDBJ databases">
        <authorList>
            <person name="McCartney M.A."/>
            <person name="Auch B."/>
            <person name="Kono T."/>
            <person name="Mallez S."/>
            <person name="Becker A."/>
            <person name="Gohl D.M."/>
            <person name="Silverstein K.A.T."/>
            <person name="Koren S."/>
            <person name="Bechman K.B."/>
            <person name="Herman A."/>
            <person name="Abrahante J.E."/>
            <person name="Garbe J."/>
        </authorList>
    </citation>
    <scope>NUCLEOTIDE SEQUENCE</scope>
    <source>
        <strain evidence="6">Duluth1</strain>
        <tissue evidence="6">Whole animal</tissue>
    </source>
</reference>
<comment type="similarity">
    <text evidence="4">Belongs to the ubiquitin-conjugating enzyme family.</text>
</comment>
<dbReference type="GO" id="GO:0016740">
    <property type="term" value="F:transferase activity"/>
    <property type="evidence" value="ECO:0007669"/>
    <property type="project" value="UniProtKB-KW"/>
</dbReference>
<evidence type="ECO:0000256" key="2">
    <source>
        <dbReference type="ARBA" id="ARBA00022786"/>
    </source>
</evidence>
<feature type="non-terminal residue" evidence="6">
    <location>
        <position position="192"/>
    </location>
</feature>
<reference evidence="6" key="1">
    <citation type="journal article" date="2019" name="bioRxiv">
        <title>The Genome of the Zebra Mussel, Dreissena polymorpha: A Resource for Invasive Species Research.</title>
        <authorList>
            <person name="McCartney M.A."/>
            <person name="Auch B."/>
            <person name="Kono T."/>
            <person name="Mallez S."/>
            <person name="Zhang Y."/>
            <person name="Obille A."/>
            <person name="Becker A."/>
            <person name="Abrahante J.E."/>
            <person name="Garbe J."/>
            <person name="Badalamenti J.P."/>
            <person name="Herman A."/>
            <person name="Mangelson H."/>
            <person name="Liachko I."/>
            <person name="Sullivan S."/>
            <person name="Sone E.D."/>
            <person name="Koren S."/>
            <person name="Silverstein K.A.T."/>
            <person name="Beckman K.B."/>
            <person name="Gohl D.M."/>
        </authorList>
    </citation>
    <scope>NUCLEOTIDE SEQUENCE</scope>
    <source>
        <strain evidence="6">Duluth1</strain>
        <tissue evidence="6">Whole animal</tissue>
    </source>
</reference>
<feature type="active site" description="Glycyl thioester intermediate" evidence="3">
    <location>
        <position position="55"/>
    </location>
</feature>
<keyword evidence="1" id="KW-0808">Transferase</keyword>
<gene>
    <name evidence="6" type="ORF">DPMN_036207</name>
</gene>
<dbReference type="PANTHER" id="PTHR24068">
    <property type="entry name" value="UBIQUITIN-CONJUGATING ENZYME E2"/>
    <property type="match status" value="1"/>
</dbReference>
<evidence type="ECO:0000313" key="7">
    <source>
        <dbReference type="Proteomes" id="UP000828390"/>
    </source>
</evidence>
<dbReference type="PROSITE" id="PS50127">
    <property type="entry name" value="UBC_2"/>
    <property type="match status" value="2"/>
</dbReference>
<dbReference type="Pfam" id="PF00179">
    <property type="entry name" value="UQ_con"/>
    <property type="match status" value="1"/>
</dbReference>
<feature type="active site" description="Glycyl thioester intermediate" evidence="3">
    <location>
        <position position="127"/>
    </location>
</feature>